<organism evidence="2 3">
    <name type="scientific">Aspergillus tanneri</name>
    <dbReference type="NCBI Taxonomy" id="1220188"/>
    <lineage>
        <taxon>Eukaryota</taxon>
        <taxon>Fungi</taxon>
        <taxon>Dikarya</taxon>
        <taxon>Ascomycota</taxon>
        <taxon>Pezizomycotina</taxon>
        <taxon>Eurotiomycetes</taxon>
        <taxon>Eurotiomycetidae</taxon>
        <taxon>Eurotiales</taxon>
        <taxon>Aspergillaceae</taxon>
        <taxon>Aspergillus</taxon>
        <taxon>Aspergillus subgen. Circumdati</taxon>
    </lineage>
</organism>
<name>A0A4S3IXJ5_9EURO</name>
<evidence type="ECO:0000313" key="2">
    <source>
        <dbReference type="EMBL" id="THC87066.1"/>
    </source>
</evidence>
<reference evidence="2 3" key="1">
    <citation type="submission" date="2019-03" db="EMBL/GenBank/DDBJ databases">
        <title>The genome sequence of a newly discovered highly antifungal drug resistant Aspergillus species, Aspergillus tanneri NIH 1004.</title>
        <authorList>
            <person name="Mounaud S."/>
            <person name="Singh I."/>
            <person name="Joardar V."/>
            <person name="Pakala S."/>
            <person name="Pakala S."/>
            <person name="Venepally P."/>
            <person name="Hoover J."/>
            <person name="Nierman W."/>
            <person name="Chung J."/>
            <person name="Losada L."/>
        </authorList>
    </citation>
    <scope>NUCLEOTIDE SEQUENCE [LARGE SCALE GENOMIC DNA]</scope>
    <source>
        <strain evidence="2 3">NIH1004</strain>
    </source>
</reference>
<evidence type="ECO:0000313" key="3">
    <source>
        <dbReference type="Proteomes" id="UP000308092"/>
    </source>
</evidence>
<sequence>MASEARPFGWALRRNGSCLADLEVDCGITCHDALHAKPVCANSTWDLYINGDYFCCEQGTTAFAKDGGSDGCTPAQVTSNSSNTNIGAIAGGVVGGVVGTAIIAGLLGFLIRRSRRQQQSPKLQTQLKPMQLMQPWQRYQARAELDNNRVVELENTRGSQPQVELP</sequence>
<dbReference type="AlphaFoldDB" id="A0A4S3IXJ5"/>
<evidence type="ECO:0000256" key="1">
    <source>
        <dbReference type="SAM" id="Phobius"/>
    </source>
</evidence>
<keyword evidence="1" id="KW-1133">Transmembrane helix</keyword>
<feature type="transmembrane region" description="Helical" evidence="1">
    <location>
        <begin position="86"/>
        <end position="111"/>
    </location>
</feature>
<protein>
    <submittedName>
        <fullName evidence="2">Uncharacterized protein</fullName>
    </submittedName>
</protein>
<dbReference type="EMBL" id="SOSA01001532">
    <property type="protein sequence ID" value="THC87066.1"/>
    <property type="molecule type" value="Genomic_DNA"/>
</dbReference>
<keyword evidence="3" id="KW-1185">Reference proteome</keyword>
<comment type="caution">
    <text evidence="2">The sequence shown here is derived from an EMBL/GenBank/DDBJ whole genome shotgun (WGS) entry which is preliminary data.</text>
</comment>
<keyword evidence="1" id="KW-0472">Membrane</keyword>
<gene>
    <name evidence="2" type="ORF">EYZ11_013488</name>
</gene>
<dbReference type="VEuPathDB" id="FungiDB:EYZ11_013488"/>
<accession>A0A4S3IXJ5</accession>
<keyword evidence="1" id="KW-0812">Transmembrane</keyword>
<dbReference type="Proteomes" id="UP000308092">
    <property type="component" value="Unassembled WGS sequence"/>
</dbReference>
<proteinExistence type="predicted"/>
<dbReference type="STRING" id="1220188.A0A4S3IXJ5"/>